<dbReference type="Pfam" id="PF21265">
    <property type="entry name" value="SBB_T7"/>
    <property type="match status" value="1"/>
</dbReference>
<organism evidence="2">
    <name type="scientific">uncultured Caudovirales phage</name>
    <dbReference type="NCBI Taxonomy" id="2100421"/>
    <lineage>
        <taxon>Viruses</taxon>
        <taxon>Duplodnaviria</taxon>
        <taxon>Heunggongvirae</taxon>
        <taxon>Uroviricota</taxon>
        <taxon>Caudoviricetes</taxon>
        <taxon>Peduoviridae</taxon>
        <taxon>Maltschvirus</taxon>
        <taxon>Maltschvirus maltsch</taxon>
    </lineage>
</organism>
<name>A0A6J5M5X1_9CAUD</name>
<gene>
    <name evidence="2" type="ORF">UFOVP401_2</name>
</gene>
<protein>
    <submittedName>
        <fullName evidence="2">Single-stranded DNA-binding protein</fullName>
    </submittedName>
</protein>
<feature type="domain" description="Single-stranded DNA-binding protein BPT7" evidence="1">
    <location>
        <begin position="21"/>
        <end position="165"/>
    </location>
</feature>
<evidence type="ECO:0000259" key="1">
    <source>
        <dbReference type="Pfam" id="PF21265"/>
    </source>
</evidence>
<keyword evidence="2" id="KW-0238">DNA-binding</keyword>
<proteinExistence type="predicted"/>
<dbReference type="Gene3D" id="2.40.50.140">
    <property type="entry name" value="Nucleic acid-binding proteins"/>
    <property type="match status" value="1"/>
</dbReference>
<accession>A0A6J5M5X1</accession>
<dbReference type="SUPFAM" id="SSF50249">
    <property type="entry name" value="Nucleic acid-binding proteins"/>
    <property type="match status" value="1"/>
</dbReference>
<dbReference type="InterPro" id="IPR012340">
    <property type="entry name" value="NA-bd_OB-fold"/>
</dbReference>
<sequence length="205" mass="22157">MSATSKKKFVRITTPAGTAIYPRLTTPDTKFDKDGVYSVDLELDTSNKEASEFLAALKKAADEAYKATCESKGGKKLKRADLPIKDGEGDMVRIKFKLKAKAGNEEKSWAQKPTLFDASGMAIQTPPNVGSGSRIKVAFEVVPFFTAMVGAGVSLRMKAVQILDLKEYTPGDNFDAYGFKADPNGFKASATATEATTDTDEDNDF</sequence>
<reference evidence="2" key="1">
    <citation type="submission" date="2020-04" db="EMBL/GenBank/DDBJ databases">
        <authorList>
            <person name="Chiriac C."/>
            <person name="Salcher M."/>
            <person name="Ghai R."/>
            <person name="Kavagutti S V."/>
        </authorList>
    </citation>
    <scope>NUCLEOTIDE SEQUENCE</scope>
</reference>
<dbReference type="EMBL" id="LR796384">
    <property type="protein sequence ID" value="CAB4140883.1"/>
    <property type="molecule type" value="Genomic_DNA"/>
</dbReference>
<dbReference type="InterPro" id="IPR049476">
    <property type="entry name" value="SBB_BPT7"/>
</dbReference>
<evidence type="ECO:0000313" key="2">
    <source>
        <dbReference type="EMBL" id="CAB4140883.1"/>
    </source>
</evidence>
<dbReference type="GO" id="GO:0003677">
    <property type="term" value="F:DNA binding"/>
    <property type="evidence" value="ECO:0007669"/>
    <property type="project" value="UniProtKB-KW"/>
</dbReference>